<dbReference type="HOGENOM" id="CLU_2332601_0_0_4"/>
<protein>
    <submittedName>
        <fullName evidence="1">Uncharacterized protein</fullName>
    </submittedName>
</protein>
<evidence type="ECO:0000313" key="1">
    <source>
        <dbReference type="EMBL" id="EKB31174.1"/>
    </source>
</evidence>
<name>K1KHI5_9BURK</name>
<organism evidence="1 2">
    <name type="scientific">Sutterella wadsworthensis 2_1_59BFAA</name>
    <dbReference type="NCBI Taxonomy" id="742823"/>
    <lineage>
        <taxon>Bacteria</taxon>
        <taxon>Pseudomonadati</taxon>
        <taxon>Pseudomonadota</taxon>
        <taxon>Betaproteobacteria</taxon>
        <taxon>Burkholderiales</taxon>
        <taxon>Sutterellaceae</taxon>
        <taxon>Sutterella</taxon>
    </lineage>
</organism>
<reference evidence="1 2" key="1">
    <citation type="submission" date="2012-05" db="EMBL/GenBank/DDBJ databases">
        <title>The Genome Sequence of Sutterella wadsworthensis 2_1_59BFAA.</title>
        <authorList>
            <consortium name="The Broad Institute Genome Sequencing Platform"/>
            <person name="Earl A."/>
            <person name="Ward D."/>
            <person name="Feldgarden M."/>
            <person name="Gevers D."/>
            <person name="Daigneault M."/>
            <person name="Strauss J."/>
            <person name="Allen-Vercoe E."/>
            <person name="Walker B."/>
            <person name="Young S.K."/>
            <person name="Zeng Q."/>
            <person name="Gargeya S."/>
            <person name="Fitzgerald M."/>
            <person name="Haas B."/>
            <person name="Abouelleil A."/>
            <person name="Alvarado L."/>
            <person name="Arachchi H.M."/>
            <person name="Berlin A.M."/>
            <person name="Chapman S.B."/>
            <person name="Goldberg J."/>
            <person name="Griggs A."/>
            <person name="Gujja S."/>
            <person name="Hansen M."/>
            <person name="Howarth C."/>
            <person name="Imamovic A."/>
            <person name="Larimer J."/>
            <person name="McCowen C."/>
            <person name="Montmayeur A."/>
            <person name="Murphy C."/>
            <person name="Neiman D."/>
            <person name="Pearson M."/>
            <person name="Priest M."/>
            <person name="Roberts A."/>
            <person name="Saif S."/>
            <person name="Shea T."/>
            <person name="Sisk P."/>
            <person name="Sykes S."/>
            <person name="Wortman J."/>
            <person name="Nusbaum C."/>
            <person name="Birren B."/>
        </authorList>
    </citation>
    <scope>NUCLEOTIDE SEQUENCE [LARGE SCALE GENOMIC DNA]</scope>
    <source>
        <strain evidence="1 2">2_1_59BFAA</strain>
    </source>
</reference>
<sequence>MNELSDDIAEELARGYDDPLRFVLWAFPWGESPELSIVPLPEPWASKYPGSKFGPDKWACEVLDEIGQQVRANGFDGIHAVKPIRLAVASGHGIGSDM</sequence>
<evidence type="ECO:0000313" key="2">
    <source>
        <dbReference type="Proteomes" id="UP000005835"/>
    </source>
</evidence>
<proteinExistence type="predicted"/>
<dbReference type="EMBL" id="ADMG01000031">
    <property type="protein sequence ID" value="EKB31174.1"/>
    <property type="molecule type" value="Genomic_DNA"/>
</dbReference>
<accession>K1KHI5</accession>
<dbReference type="STRING" id="742823.HMPREF9465_01279"/>
<dbReference type="AlphaFoldDB" id="K1KHI5"/>
<gene>
    <name evidence="1" type="ORF">HMPREF9465_01279</name>
</gene>
<dbReference type="Proteomes" id="UP000005835">
    <property type="component" value="Unassembled WGS sequence"/>
</dbReference>
<dbReference type="RefSeq" id="WP_005435254.1">
    <property type="nucleotide sequence ID" value="NZ_JH815516.1"/>
</dbReference>
<comment type="caution">
    <text evidence="1">The sequence shown here is derived from an EMBL/GenBank/DDBJ whole genome shotgun (WGS) entry which is preliminary data.</text>
</comment>
<keyword evidence="2" id="KW-1185">Reference proteome</keyword>